<dbReference type="EC" id="3.4.-.-" evidence="4"/>
<dbReference type="InterPro" id="IPR012338">
    <property type="entry name" value="Beta-lactam/transpept-like"/>
</dbReference>
<evidence type="ECO:0000313" key="5">
    <source>
        <dbReference type="Proteomes" id="UP000320176"/>
    </source>
</evidence>
<evidence type="ECO:0000259" key="3">
    <source>
        <dbReference type="Pfam" id="PF11954"/>
    </source>
</evidence>
<dbReference type="OrthoDB" id="9803467at2"/>
<keyword evidence="5" id="KW-1185">Reference proteome</keyword>
<keyword evidence="4" id="KW-0645">Protease</keyword>
<dbReference type="InterPro" id="IPR021860">
    <property type="entry name" value="Peptidase_S12_Pab87-rel_C"/>
</dbReference>
<name>A0A5C6AS54_9BACT</name>
<reference evidence="4 5" key="1">
    <citation type="submission" date="2019-02" db="EMBL/GenBank/DDBJ databases">
        <title>Deep-cultivation of Planctomycetes and their phenomic and genomic characterization uncovers novel biology.</title>
        <authorList>
            <person name="Wiegand S."/>
            <person name="Jogler M."/>
            <person name="Boedeker C."/>
            <person name="Pinto D."/>
            <person name="Vollmers J."/>
            <person name="Rivas-Marin E."/>
            <person name="Kohn T."/>
            <person name="Peeters S.H."/>
            <person name="Heuer A."/>
            <person name="Rast P."/>
            <person name="Oberbeckmann S."/>
            <person name="Bunk B."/>
            <person name="Jeske O."/>
            <person name="Meyerdierks A."/>
            <person name="Storesund J.E."/>
            <person name="Kallscheuer N."/>
            <person name="Luecker S."/>
            <person name="Lage O.M."/>
            <person name="Pohl T."/>
            <person name="Merkel B.J."/>
            <person name="Hornburger P."/>
            <person name="Mueller R.-W."/>
            <person name="Bruemmer F."/>
            <person name="Labrenz M."/>
            <person name="Spormann A.M."/>
            <person name="Op Den Camp H."/>
            <person name="Overmann J."/>
            <person name="Amann R."/>
            <person name="Jetten M.S.M."/>
            <person name="Mascher T."/>
            <person name="Medema M.H."/>
            <person name="Devos D.P."/>
            <person name="Kaster A.-K."/>
            <person name="Ovreas L."/>
            <person name="Rohde M."/>
            <person name="Galperin M.Y."/>
            <person name="Jogler C."/>
        </authorList>
    </citation>
    <scope>NUCLEOTIDE SEQUENCE [LARGE SCALE GENOMIC DNA]</scope>
    <source>
        <strain evidence="4 5">Pla52n</strain>
    </source>
</reference>
<dbReference type="Gene3D" id="3.40.710.10">
    <property type="entry name" value="DD-peptidase/beta-lactamase superfamily"/>
    <property type="match status" value="1"/>
</dbReference>
<keyword evidence="4" id="KW-0121">Carboxypeptidase</keyword>
<dbReference type="Proteomes" id="UP000320176">
    <property type="component" value="Unassembled WGS sequence"/>
</dbReference>
<gene>
    <name evidence="4" type="primary">ampH_2</name>
    <name evidence="4" type="ORF">Pla52n_35800</name>
</gene>
<evidence type="ECO:0000256" key="1">
    <source>
        <dbReference type="ARBA" id="ARBA00038473"/>
    </source>
</evidence>
<organism evidence="4 5">
    <name type="scientific">Stieleria varia</name>
    <dbReference type="NCBI Taxonomy" id="2528005"/>
    <lineage>
        <taxon>Bacteria</taxon>
        <taxon>Pseudomonadati</taxon>
        <taxon>Planctomycetota</taxon>
        <taxon>Planctomycetia</taxon>
        <taxon>Pirellulales</taxon>
        <taxon>Pirellulaceae</taxon>
        <taxon>Stieleria</taxon>
    </lineage>
</organism>
<dbReference type="InterPro" id="IPR051478">
    <property type="entry name" value="Beta-lactamase-like_AB/R"/>
</dbReference>
<proteinExistence type="inferred from homology"/>
<dbReference type="SUPFAM" id="SSF56601">
    <property type="entry name" value="beta-lactamase/transpeptidase-like"/>
    <property type="match status" value="1"/>
</dbReference>
<feature type="domain" description="Peptidase S12 Pab87-related C-terminal" evidence="3">
    <location>
        <begin position="371"/>
        <end position="449"/>
    </location>
</feature>
<evidence type="ECO:0000313" key="4">
    <source>
        <dbReference type="EMBL" id="TWU02530.1"/>
    </source>
</evidence>
<keyword evidence="4" id="KW-0378">Hydrolase</keyword>
<evidence type="ECO:0000259" key="2">
    <source>
        <dbReference type="Pfam" id="PF00144"/>
    </source>
</evidence>
<sequence>MKRERIFLFLIVVLWMLIETSARMLAEEPKLTPQTLDRLAEPYVDGGIVQAMSVGVIDGARTWTRHYGKLGKDNSMPPTDQTVYEIGSITKVFTGVLLADAVVQKRLSLDDPLSKVLPELGKQNPELAERITLLNLSTHTSALPRLPGNWIPKDFNDPYADYNRSQLDQFLAGYRLLHTPGKYREYSNLGVGLLGDILVRKSELEYEALVRQTIFEPLKMSDSHCLANAAADVAPPHNVANAPDHQWSFNVLAPCGAIRSNTADMLKFAQACLVPPDSDLGKAIDLGWKQHLPADKSAFAMGLGWHIARDGETRWHNGQTGGYHTMLMVNRKLNAAVIVMCNTATEKIDAVAEQAIQTIAGMKVEPMSVPKTVKVSTDAMNALAGNYRLSPLVTISVRVDDDVLRVRLTGQPELPVYPSSETNWEYRAVKATLVFELDDSGKAKSLTLHQNGMKLPAPRISP</sequence>
<protein>
    <submittedName>
        <fullName evidence="4">D-alanyl-D-alanine-carboxypeptidase/endopeptidase AmpH</fullName>
        <ecNumber evidence="4">3.4.-.-</ecNumber>
    </submittedName>
</protein>
<dbReference type="RefSeq" id="WP_146520840.1">
    <property type="nucleotide sequence ID" value="NZ_CP151726.1"/>
</dbReference>
<accession>A0A5C6AS54</accession>
<comment type="similarity">
    <text evidence="1">Belongs to the beta-lactamase family.</text>
</comment>
<dbReference type="Pfam" id="PF00144">
    <property type="entry name" value="Beta-lactamase"/>
    <property type="match status" value="1"/>
</dbReference>
<comment type="caution">
    <text evidence="4">The sequence shown here is derived from an EMBL/GenBank/DDBJ whole genome shotgun (WGS) entry which is preliminary data.</text>
</comment>
<dbReference type="EMBL" id="SJPN01000004">
    <property type="protein sequence ID" value="TWU02530.1"/>
    <property type="molecule type" value="Genomic_DNA"/>
</dbReference>
<feature type="domain" description="Beta-lactamase-related" evidence="2">
    <location>
        <begin position="36"/>
        <end position="356"/>
    </location>
</feature>
<dbReference type="PANTHER" id="PTHR22935:SF95">
    <property type="entry name" value="BETA-LACTAMASE-LIKE 1-RELATED"/>
    <property type="match status" value="1"/>
</dbReference>
<dbReference type="PANTHER" id="PTHR22935">
    <property type="entry name" value="PENICILLIN-BINDING PROTEIN"/>
    <property type="match status" value="1"/>
</dbReference>
<dbReference type="InterPro" id="IPR001466">
    <property type="entry name" value="Beta-lactam-related"/>
</dbReference>
<dbReference type="AlphaFoldDB" id="A0A5C6AS54"/>
<dbReference type="GO" id="GO:0004180">
    <property type="term" value="F:carboxypeptidase activity"/>
    <property type="evidence" value="ECO:0007669"/>
    <property type="project" value="UniProtKB-KW"/>
</dbReference>
<dbReference type="Pfam" id="PF11954">
    <property type="entry name" value="DUF3471"/>
    <property type="match status" value="1"/>
</dbReference>